<gene>
    <name evidence="19" type="ORF">EW093_10515</name>
</gene>
<evidence type="ECO:0000256" key="2">
    <source>
        <dbReference type="ARBA" id="ARBA00001947"/>
    </source>
</evidence>
<evidence type="ECO:0000313" key="20">
    <source>
        <dbReference type="Proteomes" id="UP000323824"/>
    </source>
</evidence>
<dbReference type="GO" id="GO:0070573">
    <property type="term" value="F:metallodipeptidase activity"/>
    <property type="evidence" value="ECO:0007669"/>
    <property type="project" value="TreeGrafter"/>
</dbReference>
<evidence type="ECO:0000256" key="17">
    <source>
        <dbReference type="ARBA" id="ARBA00078074"/>
    </source>
</evidence>
<accession>A0A5C1QAP1</accession>
<reference evidence="19 20" key="1">
    <citation type="submission" date="2019-02" db="EMBL/GenBank/DDBJ databases">
        <authorList>
            <person name="Fomenkov A."/>
            <person name="Dubinina G."/>
            <person name="Grabovich M."/>
            <person name="Vincze T."/>
            <person name="Roberts R.J."/>
        </authorList>
    </citation>
    <scope>NUCLEOTIDE SEQUENCE [LARGE SCALE GENOMIC DNA]</scope>
    <source>
        <strain evidence="19 20">P</strain>
    </source>
</reference>
<sequence>MDKKIEKVLEIFKKINSIPRKSKNEEAISNWLVEWAKSNSFKVVRDDFLDVLITVPASKGYEDRPTIVFQGHMDMVCEKIPESNHDFSKDPIEMYIDGDWLKARETSLGADNGIALALAIAIAEDKDVKHPELELLFTVDEETGLTGAVNLKANWVQGKKLINIDSEDEGVFTIGCAGGRDAKIELSSPLVENYKYDTSLIVEVGGLSGGHSGVDIHLEKANSNILLTRLLKEISYKGIGFKLAELNGGSAHNAISRSSRAHIAINSCDIVTIKEILNSKLKLMKSEFIVTDPNMKLSITESTKLEKVRDKKVLDLILALPHGVMYNSSQMEGIVETSCNLAVISTAENCFKILMSQRSSVMSRLDEICNKIDSVVKLSSGGVEFGGGYPAWQPDFKSTILKELKDCYINIFNKEPKIEVIHAGLECGVIGAKYPGMEMISIGPTIKHPHSPDEKLHIPSIGDIWLLLVRYLSI</sequence>
<dbReference type="FunFam" id="3.40.630.10:FF:000018">
    <property type="entry name" value="Aminoacyl-histidine dipeptidase PepD"/>
    <property type="match status" value="1"/>
</dbReference>
<keyword evidence="3" id="KW-0645">Protease</keyword>
<dbReference type="InterPro" id="IPR002933">
    <property type="entry name" value="Peptidase_M20"/>
</dbReference>
<evidence type="ECO:0000259" key="18">
    <source>
        <dbReference type="Pfam" id="PF07687"/>
    </source>
</evidence>
<keyword evidence="20" id="KW-1185">Reference proteome</keyword>
<evidence type="ECO:0000256" key="7">
    <source>
        <dbReference type="ARBA" id="ARBA00023049"/>
    </source>
</evidence>
<keyword evidence="6" id="KW-0862">Zinc</keyword>
<evidence type="ECO:0000256" key="14">
    <source>
        <dbReference type="ARBA" id="ARBA00075285"/>
    </source>
</evidence>
<comment type="catalytic activity">
    <reaction evidence="9">
        <text>Hydrolysis of dipeptides, preferentially hydrophobic dipeptides including prolyl amino acids.</text>
        <dbReference type="EC" id="3.4.13.18"/>
    </reaction>
</comment>
<dbReference type="RefSeq" id="WP_149568366.1">
    <property type="nucleotide sequence ID" value="NZ_CP035807.1"/>
</dbReference>
<keyword evidence="8" id="KW-0170">Cobalt</keyword>
<evidence type="ECO:0000256" key="10">
    <source>
        <dbReference type="ARBA" id="ARBA00038976"/>
    </source>
</evidence>
<dbReference type="InterPro" id="IPR011650">
    <property type="entry name" value="Peptidase_M20_dimer"/>
</dbReference>
<evidence type="ECO:0000256" key="11">
    <source>
        <dbReference type="ARBA" id="ARBA00044252"/>
    </source>
</evidence>
<dbReference type="AlphaFoldDB" id="A0A5C1QAP1"/>
<proteinExistence type="inferred from homology"/>
<evidence type="ECO:0000256" key="15">
    <source>
        <dbReference type="ARBA" id="ARBA00076004"/>
    </source>
</evidence>
<dbReference type="EMBL" id="CP035807">
    <property type="protein sequence ID" value="QEN05125.1"/>
    <property type="molecule type" value="Genomic_DNA"/>
</dbReference>
<keyword evidence="5" id="KW-0378">Hydrolase</keyword>
<dbReference type="InterPro" id="IPR001160">
    <property type="entry name" value="Peptidase_M20C"/>
</dbReference>
<comment type="cofactor">
    <cofactor evidence="1">
        <name>Co(2+)</name>
        <dbReference type="ChEBI" id="CHEBI:48828"/>
    </cofactor>
</comment>
<name>A0A5C1QAP1_9SPIO</name>
<dbReference type="Pfam" id="PF07687">
    <property type="entry name" value="M20_dimer"/>
    <property type="match status" value="1"/>
</dbReference>
<comment type="cofactor">
    <cofactor evidence="2">
        <name>Zn(2+)</name>
        <dbReference type="ChEBI" id="CHEBI:29105"/>
    </cofactor>
</comment>
<dbReference type="PANTHER" id="PTHR43501:SF1">
    <property type="entry name" value="CYTOSOL NON-SPECIFIC DIPEPTIDASE"/>
    <property type="match status" value="1"/>
</dbReference>
<keyword evidence="7" id="KW-0482">Metalloprotease</keyword>
<dbReference type="PANTHER" id="PTHR43501">
    <property type="entry name" value="CYTOSOL NON-SPECIFIC DIPEPTIDASE"/>
    <property type="match status" value="1"/>
</dbReference>
<dbReference type="GO" id="GO:0046872">
    <property type="term" value="F:metal ion binding"/>
    <property type="evidence" value="ECO:0007669"/>
    <property type="project" value="UniProtKB-KW"/>
</dbReference>
<dbReference type="Pfam" id="PF01546">
    <property type="entry name" value="Peptidase_M20"/>
    <property type="match status" value="1"/>
</dbReference>
<evidence type="ECO:0000313" key="19">
    <source>
        <dbReference type="EMBL" id="QEN05125.1"/>
    </source>
</evidence>
<dbReference type="KEGG" id="sper:EW093_10515"/>
<dbReference type="Proteomes" id="UP000323824">
    <property type="component" value="Chromosome"/>
</dbReference>
<evidence type="ECO:0000256" key="12">
    <source>
        <dbReference type="ARBA" id="ARBA00061423"/>
    </source>
</evidence>
<protein>
    <recommendedName>
        <fullName evidence="13">Cytosol non-specific dipeptidase</fullName>
        <ecNumber evidence="10">3.4.13.18</ecNumber>
    </recommendedName>
    <alternativeName>
        <fullName evidence="16">Aminoacyl-histidine dipeptidase</fullName>
    </alternativeName>
    <alternativeName>
        <fullName evidence="15">Beta-alanyl-histidine dipeptidase</fullName>
    </alternativeName>
    <alternativeName>
        <fullName evidence="14">Carnosinase</fullName>
    </alternativeName>
    <alternativeName>
        <fullName evidence="11">Peptidase D</fullName>
    </alternativeName>
    <alternativeName>
        <fullName evidence="17">Xaa-His dipeptidase</fullName>
    </alternativeName>
</protein>
<evidence type="ECO:0000256" key="6">
    <source>
        <dbReference type="ARBA" id="ARBA00022833"/>
    </source>
</evidence>
<comment type="similarity">
    <text evidence="12">Belongs to the peptidase M20C family.</text>
</comment>
<evidence type="ECO:0000256" key="16">
    <source>
        <dbReference type="ARBA" id="ARBA00077688"/>
    </source>
</evidence>
<dbReference type="PIRSF" id="PIRSF016599">
    <property type="entry name" value="Xaa-His_dipept"/>
    <property type="match status" value="1"/>
</dbReference>
<dbReference type="EC" id="3.4.13.18" evidence="10"/>
<dbReference type="SUPFAM" id="SSF53187">
    <property type="entry name" value="Zn-dependent exopeptidases"/>
    <property type="match status" value="1"/>
</dbReference>
<evidence type="ECO:0000256" key="1">
    <source>
        <dbReference type="ARBA" id="ARBA00001941"/>
    </source>
</evidence>
<dbReference type="NCBIfam" id="TIGR01893">
    <property type="entry name" value="aa-his-dipept"/>
    <property type="match status" value="1"/>
</dbReference>
<evidence type="ECO:0000256" key="8">
    <source>
        <dbReference type="ARBA" id="ARBA00023285"/>
    </source>
</evidence>
<evidence type="ECO:0000256" key="3">
    <source>
        <dbReference type="ARBA" id="ARBA00022670"/>
    </source>
</evidence>
<reference evidence="19 20" key="2">
    <citation type="submission" date="2019-09" db="EMBL/GenBank/DDBJ databases">
        <title>Complete Genome Sequence and Methylome Analysis of free living Spirochaetas.</title>
        <authorList>
            <person name="Leshcheva N."/>
            <person name="Mikheeva N."/>
        </authorList>
    </citation>
    <scope>NUCLEOTIDE SEQUENCE [LARGE SCALE GENOMIC DNA]</scope>
    <source>
        <strain evidence="19 20">P</strain>
    </source>
</reference>
<evidence type="ECO:0000256" key="5">
    <source>
        <dbReference type="ARBA" id="ARBA00022801"/>
    </source>
</evidence>
<dbReference type="GO" id="GO:0005829">
    <property type="term" value="C:cytosol"/>
    <property type="evidence" value="ECO:0007669"/>
    <property type="project" value="TreeGrafter"/>
</dbReference>
<dbReference type="FunFam" id="3.40.630.10:FF:000015">
    <property type="entry name" value="Aminoacyl-histidine dipeptidase PepD"/>
    <property type="match status" value="1"/>
</dbReference>
<keyword evidence="4" id="KW-0479">Metal-binding</keyword>
<dbReference type="Gene3D" id="3.40.630.10">
    <property type="entry name" value="Zn peptidases"/>
    <property type="match status" value="2"/>
</dbReference>
<evidence type="ECO:0000256" key="9">
    <source>
        <dbReference type="ARBA" id="ARBA00036421"/>
    </source>
</evidence>
<feature type="domain" description="Peptidase M20 dimerisation" evidence="18">
    <location>
        <begin position="205"/>
        <end position="286"/>
    </location>
</feature>
<dbReference type="PRINTS" id="PR00934">
    <property type="entry name" value="XHISDIPTASE"/>
</dbReference>
<evidence type="ECO:0000256" key="4">
    <source>
        <dbReference type="ARBA" id="ARBA00022723"/>
    </source>
</evidence>
<organism evidence="19 20">
    <name type="scientific">Thiospirochaeta perfilievii</name>
    <dbReference type="NCBI Taxonomy" id="252967"/>
    <lineage>
        <taxon>Bacteria</taxon>
        <taxon>Pseudomonadati</taxon>
        <taxon>Spirochaetota</taxon>
        <taxon>Spirochaetia</taxon>
        <taxon>Spirochaetales</taxon>
        <taxon>Spirochaetaceae</taxon>
        <taxon>Thiospirochaeta</taxon>
    </lineage>
</organism>
<dbReference type="OrthoDB" id="9773892at2"/>
<dbReference type="GO" id="GO:0006508">
    <property type="term" value="P:proteolysis"/>
    <property type="evidence" value="ECO:0007669"/>
    <property type="project" value="UniProtKB-KW"/>
</dbReference>
<evidence type="ECO:0000256" key="13">
    <source>
        <dbReference type="ARBA" id="ARBA00071271"/>
    </source>
</evidence>
<dbReference type="CDD" id="cd03890">
    <property type="entry name" value="M20_pepD"/>
    <property type="match status" value="1"/>
</dbReference>